<dbReference type="Pfam" id="PF19045">
    <property type="entry name" value="Ligase_CoA_2"/>
    <property type="match status" value="1"/>
</dbReference>
<dbReference type="SUPFAM" id="SSF55729">
    <property type="entry name" value="Acyl-CoA N-acyltransferases (Nat)"/>
    <property type="match status" value="1"/>
</dbReference>
<dbReference type="InterPro" id="IPR051538">
    <property type="entry name" value="Acyl-CoA_Synth/Transferase"/>
</dbReference>
<dbReference type="EMBL" id="BAABJP010000026">
    <property type="protein sequence ID" value="GAA5162205.1"/>
    <property type="molecule type" value="Genomic_DNA"/>
</dbReference>
<dbReference type="InterPro" id="IPR016181">
    <property type="entry name" value="Acyl_CoA_acyltransferase"/>
</dbReference>
<dbReference type="Gene3D" id="3.30.1490.20">
    <property type="entry name" value="ATP-grasp fold, A domain"/>
    <property type="match status" value="1"/>
</dbReference>
<dbReference type="Gene3D" id="3.40.630.30">
    <property type="match status" value="1"/>
</dbReference>
<comment type="caution">
    <text evidence="7">The sequence shown here is derived from an EMBL/GenBank/DDBJ whole genome shotgun (WGS) entry which is preliminary data.</text>
</comment>
<dbReference type="InterPro" id="IPR043938">
    <property type="entry name" value="Ligase_CoA_dom"/>
</dbReference>
<evidence type="ECO:0000256" key="2">
    <source>
        <dbReference type="ARBA" id="ARBA00022741"/>
    </source>
</evidence>
<evidence type="ECO:0000313" key="8">
    <source>
        <dbReference type="Proteomes" id="UP001428817"/>
    </source>
</evidence>
<keyword evidence="1 7" id="KW-0436">Ligase</keyword>
<dbReference type="Pfam" id="PF13607">
    <property type="entry name" value="Succ_CoA_lig"/>
    <property type="match status" value="1"/>
</dbReference>
<evidence type="ECO:0000256" key="3">
    <source>
        <dbReference type="ARBA" id="ARBA00022840"/>
    </source>
</evidence>
<reference evidence="8" key="1">
    <citation type="journal article" date="2019" name="Int. J. Syst. Evol. Microbiol.">
        <title>The Global Catalogue of Microorganisms (GCM) 10K type strain sequencing project: providing services to taxonomists for standard genome sequencing and annotation.</title>
        <authorList>
            <consortium name="The Broad Institute Genomics Platform"/>
            <consortium name="The Broad Institute Genome Sequencing Center for Infectious Disease"/>
            <person name="Wu L."/>
            <person name="Ma J."/>
        </authorList>
    </citation>
    <scope>NUCLEOTIDE SEQUENCE [LARGE SCALE GENOMIC DNA]</scope>
    <source>
        <strain evidence="8">JCM 18303</strain>
    </source>
</reference>
<dbReference type="CDD" id="cd04301">
    <property type="entry name" value="NAT_SF"/>
    <property type="match status" value="1"/>
</dbReference>
<organism evidence="7 8">
    <name type="scientific">Pseudonocardia eucalypti</name>
    <dbReference type="NCBI Taxonomy" id="648755"/>
    <lineage>
        <taxon>Bacteria</taxon>
        <taxon>Bacillati</taxon>
        <taxon>Actinomycetota</taxon>
        <taxon>Actinomycetes</taxon>
        <taxon>Pseudonocardiales</taxon>
        <taxon>Pseudonocardiaceae</taxon>
        <taxon>Pseudonocardia</taxon>
    </lineage>
</organism>
<dbReference type="InterPro" id="IPR003781">
    <property type="entry name" value="CoA-bd"/>
</dbReference>
<proteinExistence type="predicted"/>
<name>A0ABP9QI76_9PSEU</name>
<keyword evidence="8" id="KW-1185">Reference proteome</keyword>
<dbReference type="PANTHER" id="PTHR43334">
    <property type="entry name" value="ACETATE--COA LIGASE [ADP-FORMING]"/>
    <property type="match status" value="1"/>
</dbReference>
<sequence>MFIRRLGPSDRPAVEDLHGRLPADDVYLRFFTGAPASARVVAEMVTQPDTAAFGAFHRGGLVGVAHYRREPGGRAPEIAVAVARPEQRNGVGSLLLEQLVASAIADGLPRVVADVLTVNHGMLRVIEDLGLPHRIDYDGPVSHVVIDMPRDEDRTDYLDAVLARQASADEASLRALLEPRSVAVIGAGRRAESVGRMVLCQIRAAGFSGPLHVVNPRASTVAGMTCYPSVDQIPAEVDLAVLAVPASQVGDVAEQCGRRGVRALLVVTSGVSTDSAASARLVDAARRYGMRIVGPNSLGVLNTDPQVRLRATFGRGGTAGEVGVAAQSGGVVIGLTSELDRLGLGVSTALSTGDSIDVNGDDMLLWWADDARTRAAVLYVESFRRPEQFTEIARRLARRAPVVAIRSGSSTAGQRAATSHSAAGATPAVVREALFDRAGVLAVDDLTQAVGALAVLCWQPPPAGPRVAVLSNAGGGGVLAADACARHGLVVAPLSEVTRARLARLLPATASVGNPVDTTATVSAETFADALKLLTTAPEIDAVMVITVATQVGDPAGLVAPAAAHSPGKPVIAVRFGQPVGVVGVAAGAVEAASVPRFADPSAAAHALALAVRRSRWLHTPDRPAPIPDGVDLARAREIVTAAMAGHTAAAAVEDTWLAADAAYELLAAARVPTAPARLAWSAEEAARCWRQIGGPVVLKADAPGLLHKSRAGGVLSDLRSCLEVEDGYRTLAERFGERPRGVLVQPLVPAGSELLIGVTRHPPYGALLSVGLGGTNTDIVNDRAHRLLPATAADLDELLDAPRGVARMLAADRDASCRDKVADVIARMAWLATALPEIAEAEINPLILTSGTVTAVDVRIRLAPATPDGAWLRTLPF</sequence>
<evidence type="ECO:0000256" key="1">
    <source>
        <dbReference type="ARBA" id="ARBA00022598"/>
    </source>
</evidence>
<dbReference type="Pfam" id="PF13380">
    <property type="entry name" value="CoA_binding_2"/>
    <property type="match status" value="1"/>
</dbReference>
<dbReference type="Pfam" id="PF13549">
    <property type="entry name" value="ATP-grasp_5"/>
    <property type="match status" value="1"/>
</dbReference>
<dbReference type="InterPro" id="IPR011761">
    <property type="entry name" value="ATP-grasp"/>
</dbReference>
<dbReference type="Pfam" id="PF00583">
    <property type="entry name" value="Acetyltransf_1"/>
    <property type="match status" value="1"/>
</dbReference>
<dbReference type="PROSITE" id="PS50975">
    <property type="entry name" value="ATP_GRASP"/>
    <property type="match status" value="1"/>
</dbReference>
<feature type="domain" description="N-acetyltransferase" evidence="6">
    <location>
        <begin position="1"/>
        <end position="153"/>
    </location>
</feature>
<dbReference type="Gene3D" id="3.40.50.720">
    <property type="entry name" value="NAD(P)-binding Rossmann-like Domain"/>
    <property type="match status" value="1"/>
</dbReference>
<keyword evidence="3 4" id="KW-0067">ATP-binding</keyword>
<dbReference type="InterPro" id="IPR032875">
    <property type="entry name" value="Succ_CoA_lig_flav_dom"/>
</dbReference>
<dbReference type="InterPro" id="IPR013815">
    <property type="entry name" value="ATP_grasp_subdomain_1"/>
</dbReference>
<dbReference type="Gene3D" id="3.40.50.261">
    <property type="entry name" value="Succinyl-CoA synthetase domains"/>
    <property type="match status" value="2"/>
</dbReference>
<evidence type="ECO:0000259" key="5">
    <source>
        <dbReference type="PROSITE" id="PS50975"/>
    </source>
</evidence>
<dbReference type="Gene3D" id="3.30.470.20">
    <property type="entry name" value="ATP-grasp fold, B domain"/>
    <property type="match status" value="1"/>
</dbReference>
<gene>
    <name evidence="7" type="ORF">GCM10023321_47440</name>
</gene>
<dbReference type="SUPFAM" id="SSF51735">
    <property type="entry name" value="NAD(P)-binding Rossmann-fold domains"/>
    <property type="match status" value="1"/>
</dbReference>
<feature type="domain" description="ATP-grasp" evidence="5">
    <location>
        <begin position="664"/>
        <end position="701"/>
    </location>
</feature>
<accession>A0ABP9QI76</accession>
<dbReference type="InterPro" id="IPR000182">
    <property type="entry name" value="GNAT_dom"/>
</dbReference>
<dbReference type="SUPFAM" id="SSF52210">
    <property type="entry name" value="Succinyl-CoA synthetase domains"/>
    <property type="match status" value="2"/>
</dbReference>
<dbReference type="InterPro" id="IPR036291">
    <property type="entry name" value="NAD(P)-bd_dom_sf"/>
</dbReference>
<dbReference type="InterPro" id="IPR016102">
    <property type="entry name" value="Succinyl-CoA_synth-like"/>
</dbReference>
<protein>
    <submittedName>
        <fullName evidence="7">Bifunctional GNAT family N-acetyltransferase/acetate--CoA ligase family protein</fullName>
    </submittedName>
</protein>
<dbReference type="SMART" id="SM00881">
    <property type="entry name" value="CoA_binding"/>
    <property type="match status" value="1"/>
</dbReference>
<evidence type="ECO:0000259" key="6">
    <source>
        <dbReference type="PROSITE" id="PS51186"/>
    </source>
</evidence>
<dbReference type="SUPFAM" id="SSF56059">
    <property type="entry name" value="Glutathione synthetase ATP-binding domain-like"/>
    <property type="match status" value="1"/>
</dbReference>
<dbReference type="GO" id="GO:0016874">
    <property type="term" value="F:ligase activity"/>
    <property type="evidence" value="ECO:0007669"/>
    <property type="project" value="UniProtKB-KW"/>
</dbReference>
<evidence type="ECO:0000313" key="7">
    <source>
        <dbReference type="EMBL" id="GAA5162205.1"/>
    </source>
</evidence>
<keyword evidence="2 4" id="KW-0547">Nucleotide-binding</keyword>
<evidence type="ECO:0000256" key="4">
    <source>
        <dbReference type="PROSITE-ProRule" id="PRU00409"/>
    </source>
</evidence>
<dbReference type="PROSITE" id="PS51186">
    <property type="entry name" value="GNAT"/>
    <property type="match status" value="1"/>
</dbReference>
<dbReference type="PANTHER" id="PTHR43334:SF1">
    <property type="entry name" value="3-HYDROXYPROPIONATE--COA LIGASE [ADP-FORMING]"/>
    <property type="match status" value="1"/>
</dbReference>
<dbReference type="Proteomes" id="UP001428817">
    <property type="component" value="Unassembled WGS sequence"/>
</dbReference>